<name>A0A370S1V1_PSEJE</name>
<evidence type="ECO:0000313" key="1">
    <source>
        <dbReference type="EMBL" id="RDL13769.1"/>
    </source>
</evidence>
<evidence type="ECO:0000313" key="2">
    <source>
        <dbReference type="Proteomes" id="UP000255365"/>
    </source>
</evidence>
<dbReference type="EMBL" id="QRAV01000022">
    <property type="protein sequence ID" value="RDL13769.1"/>
    <property type="molecule type" value="Genomic_DNA"/>
</dbReference>
<comment type="caution">
    <text evidence="1">The sequence shown here is derived from an EMBL/GenBank/DDBJ whole genome shotgun (WGS) entry which is preliminary data.</text>
</comment>
<dbReference type="AlphaFoldDB" id="A0A370S1V1"/>
<organism evidence="1 2">
    <name type="scientific">Pseudomonas jessenii</name>
    <dbReference type="NCBI Taxonomy" id="77298"/>
    <lineage>
        <taxon>Bacteria</taxon>
        <taxon>Pseudomonadati</taxon>
        <taxon>Pseudomonadota</taxon>
        <taxon>Gammaproteobacteria</taxon>
        <taxon>Pseudomonadales</taxon>
        <taxon>Pseudomonadaceae</taxon>
        <taxon>Pseudomonas</taxon>
    </lineage>
</organism>
<dbReference type="RefSeq" id="WP_042558475.1">
    <property type="nucleotide sequence ID" value="NZ_QRAV01000022.1"/>
</dbReference>
<accession>A0A370S1V1</accession>
<protein>
    <submittedName>
        <fullName evidence="1">Uncharacterized protein</fullName>
    </submittedName>
</protein>
<gene>
    <name evidence="1" type="ORF">DEU51_1222</name>
</gene>
<sequence length="124" mass="14413">MTKKYLAHVIEIDPYVEDLIVLRVNDVTFRGFASYCPFVIDVGKTYEVELEMVLPEELAISKIENEEERIEMLGNGFSCEIHGRLEGDIFKSFVEFSDQGLHYDYPHLNEQFVKITAERIDVSF</sequence>
<proteinExistence type="predicted"/>
<dbReference type="Proteomes" id="UP000255365">
    <property type="component" value="Unassembled WGS sequence"/>
</dbReference>
<reference evidence="1 2" key="1">
    <citation type="submission" date="2018-07" db="EMBL/GenBank/DDBJ databases">
        <title>Genome sequencing of rice bacterial endophytes.</title>
        <authorList>
            <person name="Venturi V."/>
        </authorList>
    </citation>
    <scope>NUCLEOTIDE SEQUENCE [LARGE SCALE GENOMIC DNA]</scope>
    <source>
        <strain evidence="1 2">E2333</strain>
    </source>
</reference>